<evidence type="ECO:0000313" key="14">
    <source>
        <dbReference type="EMBL" id="SCY15508.1"/>
    </source>
</evidence>
<reference evidence="14 15" key="1">
    <citation type="submission" date="2016-10" db="EMBL/GenBank/DDBJ databases">
        <authorList>
            <person name="de Groot N.N."/>
        </authorList>
    </citation>
    <scope>NUCLEOTIDE SEQUENCE [LARGE SCALE GENOMIC DNA]</scope>
    <source>
        <strain evidence="14 15">DSM 18978</strain>
    </source>
</reference>
<evidence type="ECO:0000256" key="8">
    <source>
        <dbReference type="ARBA" id="ARBA00022833"/>
    </source>
</evidence>
<proteinExistence type="inferred from homology"/>
<sequence length="299" mass="33951">MKTFQVGDLKLKINRLLLPIFLISFVFGYLREMLIIFLVVFIHEISHYLVAKKVNVKIEKIELFPFGGVAKMDHDYVIKPSHEVLIAAAGPFSNLLLLFLAELLIFYNIVGSPYIYFFQLSNVAIGAFNLLPIFPLDGGRVLRAIISIFYGIQKSTLLSIAIGKVFSIMILVLGIYLSYLSLDNIYLIPLAMYLYYQANAEKKMAVFLLMKEIIRKKETLLNKGIMNTEHLTVLDAVNLNMIFSSFKSGKYHFVTVIDREGMLIGTLTESQIIDGISKYGGQITLIAYIKIIKRKESIQ</sequence>
<organism evidence="14 15">
    <name type="scientific">Alkaliphilus peptidifermentans DSM 18978</name>
    <dbReference type="NCBI Taxonomy" id="1120976"/>
    <lineage>
        <taxon>Bacteria</taxon>
        <taxon>Bacillati</taxon>
        <taxon>Bacillota</taxon>
        <taxon>Clostridia</taxon>
        <taxon>Peptostreptococcales</taxon>
        <taxon>Natronincolaceae</taxon>
        <taxon>Alkaliphilus</taxon>
    </lineage>
</organism>
<dbReference type="PANTHER" id="PTHR39188:SF3">
    <property type="entry name" value="STAGE IV SPORULATION PROTEIN FB"/>
    <property type="match status" value="1"/>
</dbReference>
<feature type="domain" description="Peptidase M50" evidence="13">
    <location>
        <begin position="114"/>
        <end position="156"/>
    </location>
</feature>
<name>A0A1G5DM75_9FIRM</name>
<dbReference type="GO" id="GO:0006508">
    <property type="term" value="P:proteolysis"/>
    <property type="evidence" value="ECO:0007669"/>
    <property type="project" value="UniProtKB-KW"/>
</dbReference>
<comment type="cofactor">
    <cofactor evidence="1">
        <name>Zn(2+)</name>
        <dbReference type="ChEBI" id="CHEBI:29105"/>
    </cofactor>
</comment>
<dbReference type="InterPro" id="IPR008915">
    <property type="entry name" value="Peptidase_M50"/>
</dbReference>
<dbReference type="GO" id="GO:0008237">
    <property type="term" value="F:metallopeptidase activity"/>
    <property type="evidence" value="ECO:0007669"/>
    <property type="project" value="UniProtKB-KW"/>
</dbReference>
<dbReference type="Proteomes" id="UP000198636">
    <property type="component" value="Unassembled WGS sequence"/>
</dbReference>
<feature type="domain" description="Peptidase M50" evidence="13">
    <location>
        <begin position="34"/>
        <end position="106"/>
    </location>
</feature>
<evidence type="ECO:0000256" key="10">
    <source>
        <dbReference type="ARBA" id="ARBA00023049"/>
    </source>
</evidence>
<evidence type="ECO:0000256" key="12">
    <source>
        <dbReference type="SAM" id="Phobius"/>
    </source>
</evidence>
<keyword evidence="4" id="KW-0645">Protease</keyword>
<dbReference type="PANTHER" id="PTHR39188">
    <property type="entry name" value="MEMBRANE-ASSOCIATED ZINC METALLOPROTEASE M50B"/>
    <property type="match status" value="1"/>
</dbReference>
<dbReference type="AlphaFoldDB" id="A0A1G5DM75"/>
<evidence type="ECO:0000256" key="4">
    <source>
        <dbReference type="ARBA" id="ARBA00022670"/>
    </source>
</evidence>
<dbReference type="GO" id="GO:0016020">
    <property type="term" value="C:membrane"/>
    <property type="evidence" value="ECO:0007669"/>
    <property type="project" value="UniProtKB-SubCell"/>
</dbReference>
<protein>
    <submittedName>
        <fullName evidence="14">Stage IV sporulation protein FB</fullName>
    </submittedName>
</protein>
<comment type="similarity">
    <text evidence="3">Belongs to the peptidase M50B family.</text>
</comment>
<dbReference type="STRING" id="1120976.SAMN03080606_00946"/>
<feature type="transmembrane region" description="Helical" evidence="12">
    <location>
        <begin position="157"/>
        <end position="179"/>
    </location>
</feature>
<dbReference type="EMBL" id="FMUS01000004">
    <property type="protein sequence ID" value="SCY15508.1"/>
    <property type="molecule type" value="Genomic_DNA"/>
</dbReference>
<dbReference type="Pfam" id="PF02163">
    <property type="entry name" value="Peptidase_M50"/>
    <property type="match status" value="2"/>
</dbReference>
<evidence type="ECO:0000259" key="13">
    <source>
        <dbReference type="Pfam" id="PF02163"/>
    </source>
</evidence>
<keyword evidence="5 12" id="KW-0812">Transmembrane</keyword>
<evidence type="ECO:0000256" key="1">
    <source>
        <dbReference type="ARBA" id="ARBA00001947"/>
    </source>
</evidence>
<accession>A0A1G5DM75</accession>
<feature type="transmembrane region" description="Helical" evidence="12">
    <location>
        <begin position="20"/>
        <end position="42"/>
    </location>
</feature>
<keyword evidence="6" id="KW-0479">Metal-binding</keyword>
<evidence type="ECO:0000256" key="5">
    <source>
        <dbReference type="ARBA" id="ARBA00022692"/>
    </source>
</evidence>
<evidence type="ECO:0000256" key="7">
    <source>
        <dbReference type="ARBA" id="ARBA00022801"/>
    </source>
</evidence>
<keyword evidence="15" id="KW-1185">Reference proteome</keyword>
<evidence type="ECO:0000256" key="2">
    <source>
        <dbReference type="ARBA" id="ARBA00004141"/>
    </source>
</evidence>
<keyword evidence="8" id="KW-0862">Zinc</keyword>
<keyword evidence="7" id="KW-0378">Hydrolase</keyword>
<keyword evidence="10" id="KW-0482">Metalloprotease</keyword>
<dbReference type="CDD" id="cd06161">
    <property type="entry name" value="S2P-M50_SpoIVFB"/>
    <property type="match status" value="1"/>
</dbReference>
<evidence type="ECO:0000256" key="9">
    <source>
        <dbReference type="ARBA" id="ARBA00022989"/>
    </source>
</evidence>
<dbReference type="InterPro" id="IPR046342">
    <property type="entry name" value="CBS_dom_sf"/>
</dbReference>
<keyword evidence="11 12" id="KW-0472">Membrane</keyword>
<dbReference type="SUPFAM" id="SSF54631">
    <property type="entry name" value="CBS-domain pair"/>
    <property type="match status" value="1"/>
</dbReference>
<feature type="transmembrane region" description="Helical" evidence="12">
    <location>
        <begin position="84"/>
        <end position="109"/>
    </location>
</feature>
<evidence type="ECO:0000313" key="15">
    <source>
        <dbReference type="Proteomes" id="UP000198636"/>
    </source>
</evidence>
<evidence type="ECO:0000256" key="6">
    <source>
        <dbReference type="ARBA" id="ARBA00022723"/>
    </source>
</evidence>
<keyword evidence="9 12" id="KW-1133">Transmembrane helix</keyword>
<dbReference type="RefSeq" id="WP_091540564.1">
    <property type="nucleotide sequence ID" value="NZ_FMUS01000004.1"/>
</dbReference>
<comment type="subcellular location">
    <subcellularLocation>
        <location evidence="2">Membrane</location>
        <topology evidence="2">Multi-pass membrane protein</topology>
    </subcellularLocation>
</comment>
<gene>
    <name evidence="14" type="ORF">SAMN03080606_00946</name>
</gene>
<dbReference type="OrthoDB" id="166377at2"/>
<dbReference type="GO" id="GO:0046872">
    <property type="term" value="F:metal ion binding"/>
    <property type="evidence" value="ECO:0007669"/>
    <property type="project" value="UniProtKB-KW"/>
</dbReference>
<evidence type="ECO:0000256" key="3">
    <source>
        <dbReference type="ARBA" id="ARBA00007931"/>
    </source>
</evidence>
<evidence type="ECO:0000256" key="11">
    <source>
        <dbReference type="ARBA" id="ARBA00023136"/>
    </source>
</evidence>
<feature type="transmembrane region" description="Helical" evidence="12">
    <location>
        <begin position="115"/>
        <end position="136"/>
    </location>
</feature>